<dbReference type="Proteomes" id="UP000814140">
    <property type="component" value="Unassembled WGS sequence"/>
</dbReference>
<evidence type="ECO:0000313" key="1">
    <source>
        <dbReference type="EMBL" id="KAI0060118.1"/>
    </source>
</evidence>
<dbReference type="EMBL" id="MU277221">
    <property type="protein sequence ID" value="KAI0060118.1"/>
    <property type="molecule type" value="Genomic_DNA"/>
</dbReference>
<reference evidence="1" key="2">
    <citation type="journal article" date="2022" name="New Phytol.">
        <title>Evolutionary transition to the ectomycorrhizal habit in the genomes of a hyperdiverse lineage of mushroom-forming fungi.</title>
        <authorList>
            <person name="Looney B."/>
            <person name="Miyauchi S."/>
            <person name="Morin E."/>
            <person name="Drula E."/>
            <person name="Courty P.E."/>
            <person name="Kohler A."/>
            <person name="Kuo A."/>
            <person name="LaButti K."/>
            <person name="Pangilinan J."/>
            <person name="Lipzen A."/>
            <person name="Riley R."/>
            <person name="Andreopoulos W."/>
            <person name="He G."/>
            <person name="Johnson J."/>
            <person name="Nolan M."/>
            <person name="Tritt A."/>
            <person name="Barry K.W."/>
            <person name="Grigoriev I.V."/>
            <person name="Nagy L.G."/>
            <person name="Hibbett D."/>
            <person name="Henrissat B."/>
            <person name="Matheny P.B."/>
            <person name="Labbe J."/>
            <person name="Martin F.M."/>
        </authorList>
    </citation>
    <scope>NUCLEOTIDE SEQUENCE</scope>
    <source>
        <strain evidence="1">HHB10654</strain>
    </source>
</reference>
<protein>
    <submittedName>
        <fullName evidence="1">Uncharacterized protein</fullName>
    </submittedName>
</protein>
<organism evidence="1 2">
    <name type="scientific">Artomyces pyxidatus</name>
    <dbReference type="NCBI Taxonomy" id="48021"/>
    <lineage>
        <taxon>Eukaryota</taxon>
        <taxon>Fungi</taxon>
        <taxon>Dikarya</taxon>
        <taxon>Basidiomycota</taxon>
        <taxon>Agaricomycotina</taxon>
        <taxon>Agaricomycetes</taxon>
        <taxon>Russulales</taxon>
        <taxon>Auriscalpiaceae</taxon>
        <taxon>Artomyces</taxon>
    </lineage>
</organism>
<gene>
    <name evidence="1" type="ORF">BV25DRAFT_983297</name>
</gene>
<comment type="caution">
    <text evidence="1">The sequence shown here is derived from an EMBL/GenBank/DDBJ whole genome shotgun (WGS) entry which is preliminary data.</text>
</comment>
<accession>A0ACB8SUD4</accession>
<proteinExistence type="predicted"/>
<name>A0ACB8SUD4_9AGAM</name>
<evidence type="ECO:0000313" key="2">
    <source>
        <dbReference type="Proteomes" id="UP000814140"/>
    </source>
</evidence>
<sequence>MLQSHEHEDVSMESLSTSLPWLGSVGNRPEQGRGEHRSSQHSTGRLGPAAFRLYSLPEISPDRVEQAKILPSLSSWFPQEMQMKPPEPFPAVSRTTTEETWPTSQGDGAGFQQHSSVVTVPQVSNPDHDAQSHVTRQLLDDLECRADGKTLLNNVGDMTAESRFQFVHIADTTYRTRRLSLEQRRAARSDQASGAIPGPVLPPTKSKHPYPEFSNLPLVETAGRRMQVRWIETVLQSKEIDQYPYAVESGVVVTRRKAVTSATTKNVLVWGAAEHGNYSMEAGDVWVCLSTPKKVSISLGNGNWAEWHGNEHTECTPHPLLPSRTLWFSADNHFSWVKRGGLASRRLGGADARGAGHHRTRQRHVDVQHGATHRVTLDDITAIMARSTSKKTLAGNTAIACVPCHRLKAKCVRYSDREDEPCMRCHIRDSGCFYPDKVARSKKKGIAARKRYYENKRVTGGDDAITAL</sequence>
<keyword evidence="2" id="KW-1185">Reference proteome</keyword>
<reference evidence="1" key="1">
    <citation type="submission" date="2021-03" db="EMBL/GenBank/DDBJ databases">
        <authorList>
            <consortium name="DOE Joint Genome Institute"/>
            <person name="Ahrendt S."/>
            <person name="Looney B.P."/>
            <person name="Miyauchi S."/>
            <person name="Morin E."/>
            <person name="Drula E."/>
            <person name="Courty P.E."/>
            <person name="Chicoki N."/>
            <person name="Fauchery L."/>
            <person name="Kohler A."/>
            <person name="Kuo A."/>
            <person name="Labutti K."/>
            <person name="Pangilinan J."/>
            <person name="Lipzen A."/>
            <person name="Riley R."/>
            <person name="Andreopoulos W."/>
            <person name="He G."/>
            <person name="Johnson J."/>
            <person name="Barry K.W."/>
            <person name="Grigoriev I.V."/>
            <person name="Nagy L."/>
            <person name="Hibbett D."/>
            <person name="Henrissat B."/>
            <person name="Matheny P.B."/>
            <person name="Labbe J."/>
            <person name="Martin F."/>
        </authorList>
    </citation>
    <scope>NUCLEOTIDE SEQUENCE</scope>
    <source>
        <strain evidence="1">HHB10654</strain>
    </source>
</reference>